<accession>A0ACC2XI57</accession>
<dbReference type="EMBL" id="JASBWV010000012">
    <property type="protein sequence ID" value="KAJ9123637.1"/>
    <property type="molecule type" value="Genomic_DNA"/>
</dbReference>
<dbReference type="Proteomes" id="UP001234202">
    <property type="component" value="Unassembled WGS sequence"/>
</dbReference>
<protein>
    <submittedName>
        <fullName evidence="1">Uncharacterized protein</fullName>
    </submittedName>
</protein>
<name>A0ACC2XI57_9TREE</name>
<keyword evidence="2" id="KW-1185">Reference proteome</keyword>
<evidence type="ECO:0000313" key="1">
    <source>
        <dbReference type="EMBL" id="KAJ9123637.1"/>
    </source>
</evidence>
<reference evidence="1" key="1">
    <citation type="submission" date="2023-04" db="EMBL/GenBank/DDBJ databases">
        <title>Draft Genome sequencing of Naganishia species isolated from polar environments using Oxford Nanopore Technology.</title>
        <authorList>
            <person name="Leo P."/>
            <person name="Venkateswaran K."/>
        </authorList>
    </citation>
    <scope>NUCLEOTIDE SEQUENCE</scope>
    <source>
        <strain evidence="1">DBVPG 5303</strain>
    </source>
</reference>
<gene>
    <name evidence="1" type="ORF">QFC24_003853</name>
</gene>
<sequence length="121" mass="13353">MCIGTDLMIHLLTETTIFIPQLNNCFLQLLGPPIDGLTTLAKISAALRLREATNRKKRLNEEKRQSRKKKRKVDDKPLPNDENGGKPVLHLPGHSGGEQGVKNLSRHTSTSSICGNTAPYV</sequence>
<evidence type="ECO:0000313" key="2">
    <source>
        <dbReference type="Proteomes" id="UP001234202"/>
    </source>
</evidence>
<organism evidence="1 2">
    <name type="scientific">Naganishia onofrii</name>
    <dbReference type="NCBI Taxonomy" id="1851511"/>
    <lineage>
        <taxon>Eukaryota</taxon>
        <taxon>Fungi</taxon>
        <taxon>Dikarya</taxon>
        <taxon>Basidiomycota</taxon>
        <taxon>Agaricomycotina</taxon>
        <taxon>Tremellomycetes</taxon>
        <taxon>Filobasidiales</taxon>
        <taxon>Filobasidiaceae</taxon>
        <taxon>Naganishia</taxon>
    </lineage>
</organism>
<comment type="caution">
    <text evidence="1">The sequence shown here is derived from an EMBL/GenBank/DDBJ whole genome shotgun (WGS) entry which is preliminary data.</text>
</comment>
<proteinExistence type="predicted"/>